<dbReference type="PANTHER" id="PTHR43308:SF5">
    <property type="entry name" value="S-LAYER PROTEIN _ PEPTIDOGLYCAN ENDO-BETA-N-ACETYLGLUCOSAMINIDASE"/>
    <property type="match status" value="1"/>
</dbReference>
<name>A0ABW3HUW3_9BACL</name>
<dbReference type="Proteomes" id="UP001596989">
    <property type="component" value="Unassembled WGS sequence"/>
</dbReference>
<reference evidence="4" key="1">
    <citation type="journal article" date="2019" name="Int. J. Syst. Evol. Microbiol.">
        <title>The Global Catalogue of Microorganisms (GCM) 10K type strain sequencing project: providing services to taxonomists for standard genome sequencing and annotation.</title>
        <authorList>
            <consortium name="The Broad Institute Genomics Platform"/>
            <consortium name="The Broad Institute Genome Sequencing Center for Infectious Disease"/>
            <person name="Wu L."/>
            <person name="Ma J."/>
        </authorList>
    </citation>
    <scope>NUCLEOTIDE SEQUENCE [LARGE SCALE GENOMIC DNA]</scope>
    <source>
        <strain evidence="4">CCUG 59129</strain>
    </source>
</reference>
<dbReference type="Gene3D" id="2.60.220.30">
    <property type="match status" value="1"/>
</dbReference>
<feature type="domain" description="SLH" evidence="2">
    <location>
        <begin position="267"/>
        <end position="330"/>
    </location>
</feature>
<gene>
    <name evidence="3" type="ORF">ACFQ2I_18280</name>
</gene>
<dbReference type="RefSeq" id="WP_377566743.1">
    <property type="nucleotide sequence ID" value="NZ_JBHTJZ010000034.1"/>
</dbReference>
<keyword evidence="4" id="KW-1185">Reference proteome</keyword>
<dbReference type="PROSITE" id="PS51272">
    <property type="entry name" value="SLH"/>
    <property type="match status" value="3"/>
</dbReference>
<evidence type="ECO:0000259" key="2">
    <source>
        <dbReference type="PROSITE" id="PS51272"/>
    </source>
</evidence>
<dbReference type="InterPro" id="IPR001119">
    <property type="entry name" value="SLH_dom"/>
</dbReference>
<feature type="signal peptide" evidence="1">
    <location>
        <begin position="1"/>
        <end position="24"/>
    </location>
</feature>
<dbReference type="InterPro" id="IPR051465">
    <property type="entry name" value="Cell_Envelope_Struct_Comp"/>
</dbReference>
<dbReference type="PANTHER" id="PTHR43308">
    <property type="entry name" value="OUTER MEMBRANE PROTEIN ALPHA-RELATED"/>
    <property type="match status" value="1"/>
</dbReference>
<evidence type="ECO:0000256" key="1">
    <source>
        <dbReference type="SAM" id="SignalP"/>
    </source>
</evidence>
<comment type="caution">
    <text evidence="3">The sequence shown here is derived from an EMBL/GenBank/DDBJ whole genome shotgun (WGS) entry which is preliminary data.</text>
</comment>
<protein>
    <submittedName>
        <fullName evidence="3">S-layer homology domain-containing protein</fullName>
    </submittedName>
</protein>
<dbReference type="Pfam" id="PF00395">
    <property type="entry name" value="SLH"/>
    <property type="match status" value="3"/>
</dbReference>
<keyword evidence="1" id="KW-0732">Signal</keyword>
<accession>A0ABW3HUW3</accession>
<sequence length="448" mass="47050">MKQRITSLLITLVLLVAIVPAAGAASEVVTLDAIADTTGGSAVTISGSTSLDEVNIKLLRPNSTILYFNIVPATNGAFSDTITLGDSEPTGTYTVVAGQGTKIATTTFSVSAGQSGNNGGGGMFAGSFEPTSTTNGKLTLAAGQAGDTSLGQEVTVTIPRGATDKRLEITIEKLLNTANLANHGEVFASAVFEILKNFSDNFLKPVKLTFKFDTSKVKEGQRASVFYFDEQKQEWIELGGMISGDTITVETNHFTKFAVLVVGEKTEPSVRFSDISGHWAENKIAQAVELGIVKGYTDGTFKPNATVTRAEFAVMLANAMNLSGDGATLAGFSDSAKIAAWAKTSVAQAVEAGFITGYEDMTFRPAAEITRVQLAAMIARAYSADLAKVDTTGFADDASIATWAKSAVYAVKQLGIIQGKGSNRFAPNDTATRAEAVTMLINLLDAKQ</sequence>
<feature type="domain" description="SLH" evidence="2">
    <location>
        <begin position="332"/>
        <end position="389"/>
    </location>
</feature>
<proteinExistence type="predicted"/>
<organism evidence="3 4">
    <name type="scientific">Paenibacillus chungangensis</name>
    <dbReference type="NCBI Taxonomy" id="696535"/>
    <lineage>
        <taxon>Bacteria</taxon>
        <taxon>Bacillati</taxon>
        <taxon>Bacillota</taxon>
        <taxon>Bacilli</taxon>
        <taxon>Bacillales</taxon>
        <taxon>Paenibacillaceae</taxon>
        <taxon>Paenibacillus</taxon>
    </lineage>
</organism>
<feature type="chain" id="PRO_5046440018" evidence="1">
    <location>
        <begin position="25"/>
        <end position="448"/>
    </location>
</feature>
<dbReference type="EMBL" id="JBHTJZ010000034">
    <property type="protein sequence ID" value="MFD0961301.1"/>
    <property type="molecule type" value="Genomic_DNA"/>
</dbReference>
<evidence type="ECO:0000313" key="4">
    <source>
        <dbReference type="Proteomes" id="UP001596989"/>
    </source>
</evidence>
<feature type="domain" description="SLH" evidence="2">
    <location>
        <begin position="391"/>
        <end position="448"/>
    </location>
</feature>
<evidence type="ECO:0000313" key="3">
    <source>
        <dbReference type="EMBL" id="MFD0961301.1"/>
    </source>
</evidence>